<proteinExistence type="predicted"/>
<reference evidence="2" key="1">
    <citation type="submission" date="2021-05" db="EMBL/GenBank/DDBJ databases">
        <authorList>
            <person name="Alioto T."/>
            <person name="Alioto T."/>
            <person name="Gomez Garrido J."/>
        </authorList>
    </citation>
    <scope>NUCLEOTIDE SEQUENCE</scope>
</reference>
<dbReference type="EMBL" id="HBUF01538465">
    <property type="protein sequence ID" value="CAG6754152.1"/>
    <property type="molecule type" value="Transcribed_RNA"/>
</dbReference>
<evidence type="ECO:0000256" key="1">
    <source>
        <dbReference type="SAM" id="MobiDB-lite"/>
    </source>
</evidence>
<dbReference type="AlphaFoldDB" id="A0A8D9EHZ4"/>
<organism evidence="2">
    <name type="scientific">Cacopsylla melanoneura</name>
    <dbReference type="NCBI Taxonomy" id="428564"/>
    <lineage>
        <taxon>Eukaryota</taxon>
        <taxon>Metazoa</taxon>
        <taxon>Ecdysozoa</taxon>
        <taxon>Arthropoda</taxon>
        <taxon>Hexapoda</taxon>
        <taxon>Insecta</taxon>
        <taxon>Pterygota</taxon>
        <taxon>Neoptera</taxon>
        <taxon>Paraneoptera</taxon>
        <taxon>Hemiptera</taxon>
        <taxon>Sternorrhyncha</taxon>
        <taxon>Psylloidea</taxon>
        <taxon>Psyllidae</taxon>
        <taxon>Psyllinae</taxon>
        <taxon>Cacopsylla</taxon>
    </lineage>
</organism>
<evidence type="ECO:0000313" key="2">
    <source>
        <dbReference type="EMBL" id="CAG6754152.1"/>
    </source>
</evidence>
<protein>
    <submittedName>
        <fullName evidence="2">Uncharacterized protein</fullName>
    </submittedName>
</protein>
<sequence length="281" mass="32623">MQTTQPQADKSWADRHPDQYVGSQEDEAAAKLKSHKEVEAYNQATVKEHEQLRSDNSAREIVQRDQRQVDNQQSEHTRQDEADVEKHLRQATLCSELDDQVADKVRVKGRNKEISDNFKETWCWGGDAASEVDKAAAKLKIYKDVDAYNKATVKEHQKLKSEKRTQEIMQREQRDLFIQESEHTRQDERDVDKQLRQSDLCSGLDRQVAEQLGVQEKARENSKHCNKKWMSGGDSAQSEVDDAADTLKKGRECDEYNRATVREHEWLNRILPFLVARNFNL</sequence>
<name>A0A8D9EHZ4_9HEMI</name>
<feature type="region of interest" description="Disordered" evidence="1">
    <location>
        <begin position="1"/>
        <end position="86"/>
    </location>
</feature>
<feature type="compositionally biased region" description="Basic and acidic residues" evidence="1">
    <location>
        <begin position="46"/>
        <end position="86"/>
    </location>
</feature>
<accession>A0A8D9EHZ4</accession>